<dbReference type="STRING" id="1121895.GCA_000378485_02909"/>
<dbReference type="AlphaFoldDB" id="A0A0A2M0Y9"/>
<evidence type="ECO:0000256" key="1">
    <source>
        <dbReference type="SAM" id="MobiDB-lite"/>
    </source>
</evidence>
<dbReference type="RefSeq" id="WP_020214078.1">
    <property type="nucleotide sequence ID" value="NZ_JRLX01000025.1"/>
</dbReference>
<feature type="transmembrane region" description="Helical" evidence="2">
    <location>
        <begin position="119"/>
        <end position="139"/>
    </location>
</feature>
<feature type="region of interest" description="Disordered" evidence="1">
    <location>
        <begin position="355"/>
        <end position="374"/>
    </location>
</feature>
<protein>
    <submittedName>
        <fullName evidence="3">Uncharacterized protein</fullName>
    </submittedName>
</protein>
<sequence>MNQDLEKLVDYALSDGYISDKEKQVLFKKAEAQGFDVDELELILEGRLNEAKKSTRPAINKCPNCGETISGISKVCPSCDYVLNSAPLKDDETLTESLKRLEESIYALKAVPNPGASRVISSAVFTVCSAGLYIIYVKLIKKENLFDRYSGINNKAEPLIDRQLLSLKQKYGEDEKINKYLIQLDAERKAIIKKRLNADAVSAVFIFVIIGIVIYALTLLSSIKPSVKVESAEDKTERLIKEKHINRAKIVSDSIEPGTKKDELQAEIRIMEIDSLTTAGNYSMALSLARLIKNNYLHDNEMESKIDEIIEKQVNDLIEKKEFEKAKNQAELASYTKKEYLLTSVKVAEFLHEDTKPKKATASEKKIKRKRKIK</sequence>
<gene>
    <name evidence="3" type="ORF">Q765_17335</name>
</gene>
<keyword evidence="2" id="KW-0812">Transmembrane</keyword>
<evidence type="ECO:0000313" key="4">
    <source>
        <dbReference type="Proteomes" id="UP000030152"/>
    </source>
</evidence>
<accession>A0A0A2M0Y9</accession>
<feature type="transmembrane region" description="Helical" evidence="2">
    <location>
        <begin position="198"/>
        <end position="220"/>
    </location>
</feature>
<feature type="compositionally biased region" description="Basic and acidic residues" evidence="1">
    <location>
        <begin position="355"/>
        <end position="365"/>
    </location>
</feature>
<evidence type="ECO:0000256" key="2">
    <source>
        <dbReference type="SAM" id="Phobius"/>
    </source>
</evidence>
<keyword evidence="4" id="KW-1185">Reference proteome</keyword>
<keyword evidence="2" id="KW-1133">Transmembrane helix</keyword>
<dbReference type="eggNOG" id="ENOG5030Z0S">
    <property type="taxonomic scope" value="Bacteria"/>
</dbReference>
<dbReference type="OrthoDB" id="1353227at2"/>
<organism evidence="3 4">
    <name type="scientific">Flavobacterium rivuli WB 3.3-2 = DSM 21788</name>
    <dbReference type="NCBI Taxonomy" id="1121895"/>
    <lineage>
        <taxon>Bacteria</taxon>
        <taxon>Pseudomonadati</taxon>
        <taxon>Bacteroidota</taxon>
        <taxon>Flavobacteriia</taxon>
        <taxon>Flavobacteriales</taxon>
        <taxon>Flavobacteriaceae</taxon>
        <taxon>Flavobacterium</taxon>
    </lineage>
</organism>
<keyword evidence="2" id="KW-0472">Membrane</keyword>
<evidence type="ECO:0000313" key="3">
    <source>
        <dbReference type="EMBL" id="KGO85256.1"/>
    </source>
</evidence>
<dbReference type="Proteomes" id="UP000030152">
    <property type="component" value="Unassembled WGS sequence"/>
</dbReference>
<proteinExistence type="predicted"/>
<comment type="caution">
    <text evidence="3">The sequence shown here is derived from an EMBL/GenBank/DDBJ whole genome shotgun (WGS) entry which is preliminary data.</text>
</comment>
<name>A0A0A2M0Y9_9FLAO</name>
<reference evidence="3 4" key="1">
    <citation type="submission" date="2013-09" db="EMBL/GenBank/DDBJ databases">
        <authorList>
            <person name="Zeng Z."/>
            <person name="Chen C."/>
        </authorList>
    </citation>
    <scope>NUCLEOTIDE SEQUENCE [LARGE SCALE GENOMIC DNA]</scope>
    <source>
        <strain evidence="3 4">WB 3.3-2</strain>
    </source>
</reference>
<dbReference type="EMBL" id="JRLX01000025">
    <property type="protein sequence ID" value="KGO85256.1"/>
    <property type="molecule type" value="Genomic_DNA"/>
</dbReference>